<evidence type="ECO:0000256" key="6">
    <source>
        <dbReference type="SAM" id="MobiDB-lite"/>
    </source>
</evidence>
<dbReference type="GO" id="GO:0005634">
    <property type="term" value="C:nucleus"/>
    <property type="evidence" value="ECO:0007669"/>
    <property type="project" value="TreeGrafter"/>
</dbReference>
<name>A0A1A9V1K0_GLOAU</name>
<dbReference type="GO" id="GO:0060271">
    <property type="term" value="P:cilium assembly"/>
    <property type="evidence" value="ECO:0007669"/>
    <property type="project" value="TreeGrafter"/>
</dbReference>
<evidence type="ECO:0000313" key="8">
    <source>
        <dbReference type="Proteomes" id="UP000078200"/>
    </source>
</evidence>
<evidence type="ECO:0000256" key="4">
    <source>
        <dbReference type="ARBA" id="ARBA00023054"/>
    </source>
</evidence>
<dbReference type="GO" id="GO:0005929">
    <property type="term" value="C:cilium"/>
    <property type="evidence" value="ECO:0007669"/>
    <property type="project" value="UniProtKB-ARBA"/>
</dbReference>
<dbReference type="EnsemblMetazoa" id="GAUT022864-RA">
    <property type="protein sequence ID" value="GAUT022864-PA"/>
    <property type="gene ID" value="GAUT022864"/>
</dbReference>
<dbReference type="GO" id="GO:0060294">
    <property type="term" value="P:cilium movement involved in cell motility"/>
    <property type="evidence" value="ECO:0007669"/>
    <property type="project" value="InterPro"/>
</dbReference>
<dbReference type="PANTHER" id="PTHR19960:SF12">
    <property type="entry name" value="TEKTIN-4"/>
    <property type="match status" value="1"/>
</dbReference>
<dbReference type="PANTHER" id="PTHR19960">
    <property type="entry name" value="TEKTIN"/>
    <property type="match status" value="1"/>
</dbReference>
<evidence type="ECO:0000256" key="1">
    <source>
        <dbReference type="ARBA" id="ARBA00004496"/>
    </source>
</evidence>
<dbReference type="PRINTS" id="PR00511">
    <property type="entry name" value="TEKTIN"/>
</dbReference>
<feature type="coiled-coil region" evidence="5">
    <location>
        <begin position="754"/>
        <end position="781"/>
    </location>
</feature>
<dbReference type="AlphaFoldDB" id="A0A1A9V1K0"/>
<keyword evidence="8" id="KW-1185">Reference proteome</keyword>
<feature type="region of interest" description="Disordered" evidence="6">
    <location>
        <begin position="425"/>
        <end position="464"/>
    </location>
</feature>
<feature type="coiled-coil region" evidence="5">
    <location>
        <begin position="560"/>
        <end position="587"/>
    </location>
</feature>
<keyword evidence="3" id="KW-0963">Cytoplasm</keyword>
<comment type="subcellular location">
    <subcellularLocation>
        <location evidence="1">Cytoplasm</location>
    </subcellularLocation>
</comment>
<dbReference type="VEuPathDB" id="VectorBase:GAUT022864"/>
<dbReference type="InterPro" id="IPR000435">
    <property type="entry name" value="Tektins"/>
</dbReference>
<proteinExistence type="inferred from homology"/>
<organism evidence="7 8">
    <name type="scientific">Glossina austeni</name>
    <name type="common">Savannah tsetse fly</name>
    <dbReference type="NCBI Taxonomy" id="7395"/>
    <lineage>
        <taxon>Eukaryota</taxon>
        <taxon>Metazoa</taxon>
        <taxon>Ecdysozoa</taxon>
        <taxon>Arthropoda</taxon>
        <taxon>Hexapoda</taxon>
        <taxon>Insecta</taxon>
        <taxon>Pterygota</taxon>
        <taxon>Neoptera</taxon>
        <taxon>Endopterygota</taxon>
        <taxon>Diptera</taxon>
        <taxon>Brachycera</taxon>
        <taxon>Muscomorpha</taxon>
        <taxon>Hippoboscoidea</taxon>
        <taxon>Glossinidae</taxon>
        <taxon>Glossina</taxon>
    </lineage>
</organism>
<accession>A0A1A9V1K0</accession>
<evidence type="ECO:0000256" key="5">
    <source>
        <dbReference type="SAM" id="Coils"/>
    </source>
</evidence>
<dbReference type="Pfam" id="PF03148">
    <property type="entry name" value="Tektin"/>
    <property type="match status" value="1"/>
</dbReference>
<comment type="similarity">
    <text evidence="2">Belongs to the tektin family.</text>
</comment>
<reference evidence="7" key="1">
    <citation type="submission" date="2020-05" db="UniProtKB">
        <authorList>
            <consortium name="EnsemblMetazoa"/>
        </authorList>
    </citation>
    <scope>IDENTIFICATION</scope>
    <source>
        <strain evidence="7">TTRI</strain>
    </source>
</reference>
<dbReference type="STRING" id="7395.A0A1A9V1K0"/>
<protein>
    <recommendedName>
        <fullName evidence="9">Tektin</fullName>
    </recommendedName>
</protein>
<evidence type="ECO:0000313" key="7">
    <source>
        <dbReference type="EnsemblMetazoa" id="GAUT022864-PA"/>
    </source>
</evidence>
<evidence type="ECO:0000256" key="3">
    <source>
        <dbReference type="ARBA" id="ARBA00022490"/>
    </source>
</evidence>
<keyword evidence="4 5" id="KW-0175">Coiled coil</keyword>
<dbReference type="InterPro" id="IPR048256">
    <property type="entry name" value="Tektin-like"/>
</dbReference>
<evidence type="ECO:0008006" key="9">
    <source>
        <dbReference type="Google" id="ProtNLM"/>
    </source>
</evidence>
<dbReference type="Proteomes" id="UP000078200">
    <property type="component" value="Unassembled WGS sequence"/>
</dbReference>
<dbReference type="GO" id="GO:0005737">
    <property type="term" value="C:cytoplasm"/>
    <property type="evidence" value="ECO:0007669"/>
    <property type="project" value="UniProtKB-SubCell"/>
</dbReference>
<feature type="coiled-coil region" evidence="5">
    <location>
        <begin position="626"/>
        <end position="656"/>
    </location>
</feature>
<dbReference type="GO" id="GO:0015630">
    <property type="term" value="C:microtubule cytoskeleton"/>
    <property type="evidence" value="ECO:0007669"/>
    <property type="project" value="TreeGrafter"/>
</dbReference>
<sequence>MDSKIGLNCNLNTLDDVPAENEYDLLPCQKKFRIKPEDEISVDSIISALLSRIEPSEMTFRKYKFDVASKELVNEKQAIIFNENLYISKLKNSECRLEEEVQLLLEKDLEEIGEFNVNVEESFDGFVVFSKSKMRKGKNNIECGHWVRGKYSDHLSLICEKRSEYDYVDNSRIVRSELFNQNDFMCISKTTFQEKSLDARIVDGKLIAKRDVSINKDTQRFKAVINMKGRDDVLVLDGGILLLMRYLVVNNFIGDFFYFSMNVFGKILHCKMTINATRKRIKVFQRTFQNAIHVINVQYFNNYPSEVSESYYTPNGKLILHFWHDFQYIIHETKGFIRPVERIVPKLELTWRSHHLLLDKYRSRKQLTYEAAMAYFKEHPELTDFLHDYLLNVIKFKPLNVLDFSDAGGPVEDMDFKIPRKEDAGESSIPMSINPHADDSNNPPCYLPQPEDELPSKDNLQPMGPIGPWATGKVDWSPMAGLTGTRPVVDRYSITRFSSNEWRAKNLETVKNTNKVFDKAIKNQYNSKTTHMRISSLVEKTQTETTASMRQRAQLVGKWKTTLEVAIKAMADEISTLEEERVRLKKSLVILGVPESIAKECIDKRTGRPDTELVRDVPEEELVNELALLAEIRQLLKKTLEDFEQQQVENRTARERLEYDWSDKKEAYEIDSINVGLDNNSNIIMFRPGAVRQPPEQASEQYWEHFSKETLEECEKCRQKSVSLRQTLNSILLNAARDIRGQADTVEKAFVSRINCTQENLQRFENDLRDCLQKLADTENRIGHLHRCVRSFDAAMKVAQTRMDNRSFRPNVENCRDSSQQDLIDEVATIQSSVSAMLVELDEAENVKTDLMQLRSKLEREIMLKRRALWLDRDRCMLLRSHYPSANALSGFASV</sequence>
<evidence type="ECO:0000256" key="2">
    <source>
        <dbReference type="ARBA" id="ARBA00007209"/>
    </source>
</evidence>